<dbReference type="Gene3D" id="3.30.420.10">
    <property type="entry name" value="Ribonuclease H-like superfamily/Ribonuclease H"/>
    <property type="match status" value="1"/>
</dbReference>
<gene>
    <name evidence="1" type="ORF">GM415_15505</name>
</gene>
<proteinExistence type="predicted"/>
<accession>A0A6I6JMI4</accession>
<dbReference type="Proteomes" id="UP000428328">
    <property type="component" value="Chromosome"/>
</dbReference>
<dbReference type="SUPFAM" id="SSF53098">
    <property type="entry name" value="Ribonuclease H-like"/>
    <property type="match status" value="1"/>
</dbReference>
<dbReference type="GO" id="GO:0003676">
    <property type="term" value="F:nucleic acid binding"/>
    <property type="evidence" value="ECO:0007669"/>
    <property type="project" value="InterPro"/>
</dbReference>
<reference evidence="1 2" key="1">
    <citation type="submission" date="2019-11" db="EMBL/GenBank/DDBJ databases">
        <authorList>
            <person name="Zheng R.K."/>
            <person name="Sun C.M."/>
        </authorList>
    </citation>
    <scope>NUCLEOTIDE SEQUENCE [LARGE SCALE GENOMIC DNA]</scope>
    <source>
        <strain evidence="1 2">SRB007</strain>
    </source>
</reference>
<dbReference type="KEGG" id="psel:GM415_15505"/>
<dbReference type="InterPro" id="IPR012337">
    <property type="entry name" value="RNaseH-like_sf"/>
</dbReference>
<dbReference type="AlphaFoldDB" id="A0A6I6JMI4"/>
<dbReference type="EMBL" id="CP046400">
    <property type="protein sequence ID" value="QGY41462.1"/>
    <property type="molecule type" value="Genomic_DNA"/>
</dbReference>
<keyword evidence="2" id="KW-1185">Reference proteome</keyword>
<sequence length="169" mass="17939">MKQVEERPVLALDVPLKNLGWCVFDGDEIVAAGTVQTKPPKGAAKYVALEAAARGLSSELLSLISRFSPAEVVAEMPLEGSKSMNAVQAMRLAAGVVIGTCAGAGLTLHTTRPRDGKIAFLGAGKGEKDDMIDAAKRRWPSAPWPKAKCRLEHAADAAAAYLAWKQKDE</sequence>
<dbReference type="RefSeq" id="WP_158949763.1">
    <property type="nucleotide sequence ID" value="NZ_CP046400.1"/>
</dbReference>
<name>A0A6I6JMI4_9BACT</name>
<organism evidence="1 2">
    <name type="scientific">Pseudodesulfovibrio cashew</name>
    <dbReference type="NCBI Taxonomy" id="2678688"/>
    <lineage>
        <taxon>Bacteria</taxon>
        <taxon>Pseudomonadati</taxon>
        <taxon>Thermodesulfobacteriota</taxon>
        <taxon>Desulfovibrionia</taxon>
        <taxon>Desulfovibrionales</taxon>
        <taxon>Desulfovibrionaceae</taxon>
    </lineage>
</organism>
<evidence type="ECO:0000313" key="2">
    <source>
        <dbReference type="Proteomes" id="UP000428328"/>
    </source>
</evidence>
<protein>
    <submittedName>
        <fullName evidence="1">Uncharacterized protein</fullName>
    </submittedName>
</protein>
<dbReference type="InterPro" id="IPR036397">
    <property type="entry name" value="RNaseH_sf"/>
</dbReference>
<evidence type="ECO:0000313" key="1">
    <source>
        <dbReference type="EMBL" id="QGY41462.1"/>
    </source>
</evidence>